<protein>
    <submittedName>
        <fullName evidence="2">Spermatogenesis-associated protein 24-like</fullName>
    </submittedName>
</protein>
<dbReference type="GO" id="GO:0005634">
    <property type="term" value="C:nucleus"/>
    <property type="evidence" value="ECO:0007669"/>
    <property type="project" value="TreeGrafter"/>
</dbReference>
<organism evidence="2">
    <name type="scientific">Phallusia mammillata</name>
    <dbReference type="NCBI Taxonomy" id="59560"/>
    <lineage>
        <taxon>Eukaryota</taxon>
        <taxon>Metazoa</taxon>
        <taxon>Chordata</taxon>
        <taxon>Tunicata</taxon>
        <taxon>Ascidiacea</taxon>
        <taxon>Phlebobranchia</taxon>
        <taxon>Ascidiidae</taxon>
        <taxon>Phallusia</taxon>
    </lineage>
</organism>
<keyword evidence="1" id="KW-0175">Coiled coil</keyword>
<feature type="coiled-coil region" evidence="1">
    <location>
        <begin position="128"/>
        <end position="173"/>
    </location>
</feature>
<dbReference type="GO" id="GO:0003677">
    <property type="term" value="F:DNA binding"/>
    <property type="evidence" value="ECO:0007669"/>
    <property type="project" value="TreeGrafter"/>
</dbReference>
<proteinExistence type="evidence at transcript level"/>
<reference evidence="2" key="1">
    <citation type="submission" date="2020-04" db="EMBL/GenBank/DDBJ databases">
        <authorList>
            <person name="Neveu A P."/>
        </authorList>
    </citation>
    <scope>NUCLEOTIDE SEQUENCE</scope>
    <source>
        <tissue evidence="2">Whole embryo</tissue>
    </source>
</reference>
<sequence>MNETAQSNESDSLSSYTIVHSTIRDLFDAQHSALEEVRQKAEKQKLHYVLKSTHDKVCHELEEEKLSHAKTAVLLAKTKDEFQFLKDENEILKEQTLKDKQTFETTLRNKQSKLSRETKRCDFLHSKCSEAERTIEGLSDTIQSKDREIDLLKQRLKNQKDNMKQKLAEIDINKMQQDYMAKTLGDSIKT</sequence>
<dbReference type="AlphaFoldDB" id="A0A6F9DST8"/>
<accession>A0A6F9DST8</accession>
<dbReference type="PANTHER" id="PTHR35155">
    <property type="entry name" value="SPERMATOGENESIS-ASSOCIATED PROTEIN 24"/>
    <property type="match status" value="1"/>
</dbReference>
<name>A0A6F9DST8_9ASCI</name>
<evidence type="ECO:0000313" key="2">
    <source>
        <dbReference type="EMBL" id="CAB3266517.1"/>
    </source>
</evidence>
<gene>
    <name evidence="2" type="primary">Spata24</name>
</gene>
<evidence type="ECO:0000256" key="1">
    <source>
        <dbReference type="SAM" id="Coils"/>
    </source>
</evidence>
<dbReference type="PANTHER" id="PTHR35155:SF1">
    <property type="entry name" value="SPERMATOGENESIS-ASSOCIATED PROTEIN 24"/>
    <property type="match status" value="1"/>
</dbReference>
<dbReference type="Pfam" id="PF15175">
    <property type="entry name" value="SPATA24"/>
    <property type="match status" value="1"/>
</dbReference>
<dbReference type="EMBL" id="LR790655">
    <property type="protein sequence ID" value="CAB3266517.1"/>
    <property type="molecule type" value="mRNA"/>
</dbReference>
<dbReference type="GO" id="GO:0005737">
    <property type="term" value="C:cytoplasm"/>
    <property type="evidence" value="ECO:0007669"/>
    <property type="project" value="TreeGrafter"/>
</dbReference>
<dbReference type="InterPro" id="IPR029176">
    <property type="entry name" value="SPATA24"/>
</dbReference>